<comment type="caution">
    <text evidence="2">The sequence shown here is derived from an EMBL/GenBank/DDBJ whole genome shotgun (WGS) entry which is preliminary data.</text>
</comment>
<protein>
    <recommendedName>
        <fullName evidence="4">PduO protein</fullName>
    </recommendedName>
</protein>
<dbReference type="Gene3D" id="3.30.450.150">
    <property type="entry name" value="Haem-degrading domain"/>
    <property type="match status" value="1"/>
</dbReference>
<organism evidence="2 3">
    <name type="scientific">Pseudodesulfovibrio hydrargyri</name>
    <dbReference type="NCBI Taxonomy" id="2125990"/>
    <lineage>
        <taxon>Bacteria</taxon>
        <taxon>Pseudomonadati</taxon>
        <taxon>Thermodesulfobacteriota</taxon>
        <taxon>Desulfovibrionia</taxon>
        <taxon>Desulfovibrionales</taxon>
        <taxon>Desulfovibrionaceae</taxon>
    </lineage>
</organism>
<accession>A0A1J5MXC7</accession>
<dbReference type="Proteomes" id="UP000181901">
    <property type="component" value="Unassembled WGS sequence"/>
</dbReference>
<sequence>MRKIVLSTMLALAVALFALPALAEGPVKTMPGDITLVQARVVLDAALKKAVETKVPVNIAVVDAGGNLKAFYRQEDAFLGSIDISIKKAVTARYFNMSTRTLGAASVPGQPLYGIEASNDGLILFAGGVLLVDKNNVIVGAIGVSGGSVDEDEVIAKAGAAALLK</sequence>
<dbReference type="InterPro" id="IPR038084">
    <property type="entry name" value="PduO/GlcC-like_sf"/>
</dbReference>
<name>A0A1J5MXC7_9BACT</name>
<feature type="signal peptide" evidence="1">
    <location>
        <begin position="1"/>
        <end position="23"/>
    </location>
</feature>
<dbReference type="SUPFAM" id="SSF143744">
    <property type="entry name" value="GlcG-like"/>
    <property type="match status" value="1"/>
</dbReference>
<dbReference type="AlphaFoldDB" id="A0A1J5MXC7"/>
<evidence type="ECO:0008006" key="4">
    <source>
        <dbReference type="Google" id="ProtNLM"/>
    </source>
</evidence>
<dbReference type="EMBL" id="LKAQ01000004">
    <property type="protein sequence ID" value="OIQ50468.1"/>
    <property type="molecule type" value="Genomic_DNA"/>
</dbReference>
<keyword evidence="1" id="KW-0732">Signal</keyword>
<evidence type="ECO:0000256" key="1">
    <source>
        <dbReference type="SAM" id="SignalP"/>
    </source>
</evidence>
<keyword evidence="3" id="KW-1185">Reference proteome</keyword>
<evidence type="ECO:0000313" key="3">
    <source>
        <dbReference type="Proteomes" id="UP000181901"/>
    </source>
</evidence>
<feature type="chain" id="PRO_5009635425" description="PduO protein" evidence="1">
    <location>
        <begin position="24"/>
        <end position="165"/>
    </location>
</feature>
<gene>
    <name evidence="2" type="ORF">BerOc1_02406</name>
</gene>
<dbReference type="PANTHER" id="PTHR34309">
    <property type="entry name" value="SLR1406 PROTEIN"/>
    <property type="match status" value="1"/>
</dbReference>
<proteinExistence type="predicted"/>
<reference evidence="2 3" key="1">
    <citation type="submission" date="2015-09" db="EMBL/GenBank/DDBJ databases">
        <title>Genome of Desulfovibrio dechloracetivorans BerOc1, a mercury methylating strain isolated from highly hydrocarbons and metals contaminated coastal sediments.</title>
        <authorList>
            <person name="Goni Urriza M."/>
            <person name="Gassie C."/>
            <person name="Bouchez O."/>
            <person name="Klopp C."/>
            <person name="Ranchou-Peyruse A."/>
            <person name="Remy G."/>
        </authorList>
    </citation>
    <scope>NUCLEOTIDE SEQUENCE [LARGE SCALE GENOMIC DNA]</scope>
    <source>
        <strain evidence="2 3">BerOc1</strain>
    </source>
</reference>
<dbReference type="RefSeq" id="WP_071545906.1">
    <property type="nucleotide sequence ID" value="NZ_LKAQ01000004.1"/>
</dbReference>
<dbReference type="Pfam" id="PF03928">
    <property type="entry name" value="HbpS-like"/>
    <property type="match status" value="1"/>
</dbReference>
<dbReference type="PANTHER" id="PTHR34309:SF1">
    <property type="entry name" value="PROTEIN GLCG"/>
    <property type="match status" value="1"/>
</dbReference>
<evidence type="ECO:0000313" key="2">
    <source>
        <dbReference type="EMBL" id="OIQ50468.1"/>
    </source>
</evidence>
<dbReference type="InterPro" id="IPR052517">
    <property type="entry name" value="GlcG_carb_metab_protein"/>
</dbReference>
<dbReference type="OrthoDB" id="9815788at2"/>
<dbReference type="InterPro" id="IPR005624">
    <property type="entry name" value="PduO/GlcC-like"/>
</dbReference>